<proteinExistence type="predicted"/>
<dbReference type="KEGG" id="asip:AQUSIP_25320"/>
<organism evidence="1 2">
    <name type="scientific">Aquicella siphonis</name>
    <dbReference type="NCBI Taxonomy" id="254247"/>
    <lineage>
        <taxon>Bacteria</taxon>
        <taxon>Pseudomonadati</taxon>
        <taxon>Pseudomonadota</taxon>
        <taxon>Gammaproteobacteria</taxon>
        <taxon>Legionellales</taxon>
        <taxon>Coxiellaceae</taxon>
        <taxon>Aquicella</taxon>
    </lineage>
</organism>
<name>A0A5E4PKZ8_9COXI</name>
<gene>
    <name evidence="1" type="ORF">AQUSIP_25320</name>
</gene>
<reference evidence="1 2" key="1">
    <citation type="submission" date="2019-08" db="EMBL/GenBank/DDBJ databases">
        <authorList>
            <person name="Guy L."/>
        </authorList>
    </citation>
    <scope>NUCLEOTIDE SEQUENCE [LARGE SCALE GENOMIC DNA]</scope>
    <source>
        <strain evidence="1 2">SGT-108</strain>
    </source>
</reference>
<dbReference type="AlphaFoldDB" id="A0A5E4PKZ8"/>
<protein>
    <submittedName>
        <fullName evidence="1">Uncharacterized protein</fullName>
    </submittedName>
</protein>
<evidence type="ECO:0000313" key="2">
    <source>
        <dbReference type="Proteomes" id="UP000324194"/>
    </source>
</evidence>
<sequence length="38" mass="4351">MRGSGHEPDNRITLQFDCMDDKKLRTLSVTDVLKGMNQ</sequence>
<dbReference type="EMBL" id="LR699120">
    <property type="protein sequence ID" value="VVC77205.1"/>
    <property type="molecule type" value="Genomic_DNA"/>
</dbReference>
<evidence type="ECO:0000313" key="1">
    <source>
        <dbReference type="EMBL" id="VVC77205.1"/>
    </source>
</evidence>
<keyword evidence="2" id="KW-1185">Reference proteome</keyword>
<dbReference type="Proteomes" id="UP000324194">
    <property type="component" value="Chromosome 2"/>
</dbReference>
<accession>A0A5E4PKZ8</accession>